<comment type="subcellular location">
    <subcellularLocation>
        <location evidence="9">Endoplasmic reticulum membrane</location>
        <topology evidence="9">Multi-pass membrane protein</topology>
    </subcellularLocation>
</comment>
<keyword evidence="1 9" id="KW-0812">Transmembrane</keyword>
<evidence type="ECO:0000313" key="13">
    <source>
        <dbReference type="Proteomes" id="UP001230268"/>
    </source>
</evidence>
<dbReference type="CDD" id="cd01851">
    <property type="entry name" value="GBP"/>
    <property type="match status" value="1"/>
</dbReference>
<dbReference type="EC" id="3.6.5.-" evidence="9"/>
<organism evidence="12 13">
    <name type="scientific">Babesia gibsoni</name>
    <dbReference type="NCBI Taxonomy" id="33632"/>
    <lineage>
        <taxon>Eukaryota</taxon>
        <taxon>Sar</taxon>
        <taxon>Alveolata</taxon>
        <taxon>Apicomplexa</taxon>
        <taxon>Aconoidasida</taxon>
        <taxon>Piroplasmida</taxon>
        <taxon>Babesiidae</taxon>
        <taxon>Babesia</taxon>
    </lineage>
</organism>
<dbReference type="Pfam" id="PF20428">
    <property type="entry name" value="Sey1_3HB"/>
    <property type="match status" value="1"/>
</dbReference>
<evidence type="ECO:0000256" key="1">
    <source>
        <dbReference type="ARBA" id="ARBA00022692"/>
    </source>
</evidence>
<dbReference type="GO" id="GO:0005525">
    <property type="term" value="F:GTP binding"/>
    <property type="evidence" value="ECO:0007669"/>
    <property type="project" value="UniProtKB-UniRule"/>
</dbReference>
<evidence type="ECO:0000256" key="3">
    <source>
        <dbReference type="ARBA" id="ARBA00022801"/>
    </source>
</evidence>
<dbReference type="GO" id="GO:0005789">
    <property type="term" value="C:endoplasmic reticulum membrane"/>
    <property type="evidence" value="ECO:0007669"/>
    <property type="project" value="UniProtKB-SubCell"/>
</dbReference>
<dbReference type="AlphaFoldDB" id="A0AAD8LN89"/>
<feature type="topological domain" description="Lumenal" evidence="9">
    <location>
        <begin position="740"/>
        <end position="742"/>
    </location>
</feature>
<dbReference type="EMBL" id="JAVEPI010000003">
    <property type="protein sequence ID" value="KAK1442538.1"/>
    <property type="molecule type" value="Genomic_DNA"/>
</dbReference>
<evidence type="ECO:0000256" key="10">
    <source>
        <dbReference type="SAM" id="Phobius"/>
    </source>
</evidence>
<dbReference type="PROSITE" id="PS51715">
    <property type="entry name" value="G_GB1_RHD3"/>
    <property type="match status" value="1"/>
</dbReference>
<protein>
    <recommendedName>
        <fullName evidence="9">Protein SEY1 homolog</fullName>
        <ecNumber evidence="9">3.6.5.-</ecNumber>
    </recommendedName>
</protein>
<dbReference type="Pfam" id="PF05879">
    <property type="entry name" value="RHD3_GTPase"/>
    <property type="match status" value="1"/>
</dbReference>
<keyword evidence="2 9" id="KW-0547">Nucleotide-binding</keyword>
<keyword evidence="13" id="KW-1185">Reference proteome</keyword>
<sequence length="821" mass="93489">MTTEEGRPFHNTVVTKPVEFINYDCEISEEFNAYLKRWKFDKYNFKYNVLSILGCQSSGKSSLLNSVFGLEFDVMNTKLGHSQTTKGLWGTLITPNDGTDSNATIVIDVEGTDSRERGEGRLTFEHRSSLLCLAISDCVIINLWYHSLGNLTGSNYGLLKTVMEANLELAEGSGGPGGQGSSKTIICFCIRDWFPELAPLDTVREKVVNGYMMDIWKEIKKPAKFKNIDMEDLFHIELFGFNHALVKKEEFAADAEKFRETWNDTIKPKTYSRQVPSDGFFYYAKNILNTVKEQSHLDIPTQREMLANIRCQEIKNSVLESALPKIQALVGEVQEREVEDLNVRIEALINVVLEDYNESASRYEKGTAVKIGVELIRTLLQRLQPAFEANVSQYCKELMLRASLRMQEKLALNGRGKTLMIGSSKAVEVWPKFTQICEEIRKELLDLLSAKTAGYDVKYANEEGMTVEFEFDKTVCTDMFNVTFKNERDMFKTRHLQALKGEIEGLIKNGFKVIDDSLLARDITSKKYWGDVSELLNKAYNSSLDTYKTCYEGMIADVKKNEFEYFSFMVLLEATKHNLERIEGNVTEIVVNRFEAFFNYQEFNGEPVPREWEKVTDDFLKQTYTQCKKEALNIIAVLRDCKPPSIKMPAFDVTQMKADHILYRDFSTGMSEFSETTSLLSSDALVDIVKACRKRFQEIYMNAQKIQSSSNSGVSWKNVPPAFWVALLICGWNEMIAIIRIIFKVQLLIPLLIVALFVVQYFSTTVFGERARQFIDPIKYKGMSIACSVSQWAVKTALTKMADVKASSNTGDPPGEDDKNK</sequence>
<comment type="function">
    <text evidence="9">Probable GTP-binding protein that may be involved in cell development.</text>
</comment>
<comment type="caution">
    <text evidence="12">The sequence shown here is derived from an EMBL/GenBank/DDBJ whole genome shotgun (WGS) entry which is preliminary data.</text>
</comment>
<evidence type="ECO:0000256" key="6">
    <source>
        <dbReference type="ARBA" id="ARBA00023134"/>
    </source>
</evidence>
<feature type="domain" description="GB1/RHD3-type G" evidence="11">
    <location>
        <begin position="44"/>
        <end position="284"/>
    </location>
</feature>
<dbReference type="InterPro" id="IPR008803">
    <property type="entry name" value="RHD3/Sey1"/>
</dbReference>
<dbReference type="GO" id="GO:0016320">
    <property type="term" value="P:endoplasmic reticulum membrane fusion"/>
    <property type="evidence" value="ECO:0007669"/>
    <property type="project" value="TreeGrafter"/>
</dbReference>
<keyword evidence="5 9" id="KW-1133">Transmembrane helix</keyword>
<feature type="topological domain" description="Cytoplasmic" evidence="9">
    <location>
        <begin position="1"/>
        <end position="718"/>
    </location>
</feature>
<evidence type="ECO:0000259" key="11">
    <source>
        <dbReference type="PROSITE" id="PS51715"/>
    </source>
</evidence>
<dbReference type="SUPFAM" id="SSF52540">
    <property type="entry name" value="P-loop containing nucleoside triphosphate hydrolases"/>
    <property type="match status" value="1"/>
</dbReference>
<dbReference type="Proteomes" id="UP001230268">
    <property type="component" value="Unassembled WGS sequence"/>
</dbReference>
<dbReference type="PANTHER" id="PTHR45923">
    <property type="entry name" value="PROTEIN SEY1"/>
    <property type="match status" value="1"/>
</dbReference>
<dbReference type="Gene3D" id="3.40.50.300">
    <property type="entry name" value="P-loop containing nucleotide triphosphate hydrolases"/>
    <property type="match status" value="1"/>
</dbReference>
<keyword evidence="4 9" id="KW-0256">Endoplasmic reticulum</keyword>
<dbReference type="InterPro" id="IPR030386">
    <property type="entry name" value="G_GB1_RHD3_dom"/>
</dbReference>
<feature type="binding site" evidence="9">
    <location>
        <begin position="54"/>
        <end position="61"/>
    </location>
    <ligand>
        <name>GTP</name>
        <dbReference type="ChEBI" id="CHEBI:37565"/>
    </ligand>
</feature>
<feature type="transmembrane region" description="Helical" evidence="10">
    <location>
        <begin position="748"/>
        <end position="768"/>
    </location>
</feature>
<evidence type="ECO:0000313" key="12">
    <source>
        <dbReference type="EMBL" id="KAK1442538.1"/>
    </source>
</evidence>
<feature type="topological domain" description="Cytoplasmic" evidence="9">
    <location>
        <begin position="764"/>
        <end position="821"/>
    </location>
</feature>
<accession>A0AAD8LN89</accession>
<keyword evidence="6 9" id="KW-0342">GTP-binding</keyword>
<name>A0AAD8LN89_BABGI</name>
<evidence type="ECO:0000256" key="8">
    <source>
        <dbReference type="ARBA" id="ARBA00029381"/>
    </source>
</evidence>
<evidence type="ECO:0000256" key="9">
    <source>
        <dbReference type="HAMAP-Rule" id="MF_03109"/>
    </source>
</evidence>
<evidence type="ECO:0000256" key="4">
    <source>
        <dbReference type="ARBA" id="ARBA00022824"/>
    </source>
</evidence>
<evidence type="ECO:0000256" key="2">
    <source>
        <dbReference type="ARBA" id="ARBA00022741"/>
    </source>
</evidence>
<evidence type="ECO:0000256" key="7">
    <source>
        <dbReference type="ARBA" id="ARBA00023136"/>
    </source>
</evidence>
<gene>
    <name evidence="12" type="ORF">BgAZ_300560</name>
</gene>
<dbReference type="HAMAP" id="MF_03109">
    <property type="entry name" value="Sey1"/>
    <property type="match status" value="1"/>
</dbReference>
<proteinExistence type="inferred from homology"/>
<comment type="similarity">
    <text evidence="9">Belongs to the TRAFAC class dynamin-like GTPase superfamily. GB1/RHD3 GTPase family. RHD3 subfamily.</text>
</comment>
<keyword evidence="3 9" id="KW-0378">Hydrolase</keyword>
<dbReference type="InterPro" id="IPR027417">
    <property type="entry name" value="P-loop_NTPase"/>
</dbReference>
<evidence type="ECO:0000256" key="5">
    <source>
        <dbReference type="ARBA" id="ARBA00022989"/>
    </source>
</evidence>
<dbReference type="PANTHER" id="PTHR45923:SF2">
    <property type="entry name" value="PROTEIN SEY1"/>
    <property type="match status" value="1"/>
</dbReference>
<dbReference type="InterPro" id="IPR046758">
    <property type="entry name" value="Sey1/RHD3-like_3HB"/>
</dbReference>
<keyword evidence="7 9" id="KW-0472">Membrane</keyword>
<comment type="function">
    <text evidence="8">Probable GTP-binding protein involved in generating and maintaining the structure of the tubular endoplasmic reticulum network.</text>
</comment>
<dbReference type="GO" id="GO:0003924">
    <property type="term" value="F:GTPase activity"/>
    <property type="evidence" value="ECO:0007669"/>
    <property type="project" value="UniProtKB-UniRule"/>
</dbReference>
<reference evidence="12" key="1">
    <citation type="submission" date="2023-08" db="EMBL/GenBank/DDBJ databases">
        <title>Draft sequence of the Babesia gibsoni genome.</title>
        <authorList>
            <person name="Yamagishi J.Y."/>
            <person name="Xuan X.X."/>
        </authorList>
    </citation>
    <scope>NUCLEOTIDE SEQUENCE</scope>
    <source>
        <strain evidence="12">Azabu</strain>
    </source>
</reference>